<evidence type="ECO:0000313" key="1">
    <source>
        <dbReference type="EMBL" id="MBC8318231.1"/>
    </source>
</evidence>
<comment type="caution">
    <text evidence="1">The sequence shown here is derived from an EMBL/GenBank/DDBJ whole genome shotgun (WGS) entry which is preliminary data.</text>
</comment>
<dbReference type="InterPro" id="IPR008719">
    <property type="entry name" value="N2O_reductase_NosL"/>
</dbReference>
<organism evidence="1 2">
    <name type="scientific">Candidatus Desulfobia pelagia</name>
    <dbReference type="NCBI Taxonomy" id="2841692"/>
    <lineage>
        <taxon>Bacteria</taxon>
        <taxon>Pseudomonadati</taxon>
        <taxon>Thermodesulfobacteriota</taxon>
        <taxon>Desulfobulbia</taxon>
        <taxon>Desulfobulbales</taxon>
        <taxon>Desulfobulbaceae</taxon>
        <taxon>Candidatus Desulfobia</taxon>
    </lineage>
</organism>
<protein>
    <submittedName>
        <fullName evidence="1">Nitrous oxide reductase accessory protein NosL</fullName>
    </submittedName>
</protein>
<dbReference type="PANTHER" id="PTHR41247">
    <property type="entry name" value="HTH-TYPE TRANSCRIPTIONAL REPRESSOR YCNK"/>
    <property type="match status" value="1"/>
</dbReference>
<dbReference type="PANTHER" id="PTHR41247:SF1">
    <property type="entry name" value="HTH-TYPE TRANSCRIPTIONAL REPRESSOR YCNK"/>
    <property type="match status" value="1"/>
</dbReference>
<sequence length="211" mass="24019">MKMKKIKMNLVAVQVLFLLLLGLVILPNALAMEHGKDYDSGNVLPSPLAIPADMSCGVCGMYPARYEQWQTQMIFSNGDMVPFDGCKDMFKYLLDMKEYSDTHTRQDLAVAWVKDFNTGKWINAKDAYFVVASSEMGPMGKELIPFGSMTAAQEFKQNKGGMLKHFHEINMEVVEKLGMGGMKHHMMKKETMENHEHHMEKEHMEHGKGHM</sequence>
<proteinExistence type="predicted"/>
<gene>
    <name evidence="1" type="ORF">H8E41_10025</name>
</gene>
<name>A0A8J6TD29_9BACT</name>
<reference evidence="1 2" key="1">
    <citation type="submission" date="2020-08" db="EMBL/GenBank/DDBJ databases">
        <title>Bridging the membrane lipid divide: bacteria of the FCB group superphylum have the potential to synthesize archaeal ether lipids.</title>
        <authorList>
            <person name="Villanueva L."/>
            <person name="Von Meijenfeldt F.A.B."/>
            <person name="Westbye A.B."/>
            <person name="Yadav S."/>
            <person name="Hopmans E.C."/>
            <person name="Dutilh B.E."/>
            <person name="Sinninghe Damste J.S."/>
        </authorList>
    </citation>
    <scope>NUCLEOTIDE SEQUENCE [LARGE SCALE GENOMIC DNA]</scope>
    <source>
        <strain evidence="1">NIOZ-UU47</strain>
    </source>
</reference>
<accession>A0A8J6TD29</accession>
<evidence type="ECO:0000313" key="2">
    <source>
        <dbReference type="Proteomes" id="UP000614424"/>
    </source>
</evidence>
<dbReference type="SUPFAM" id="SSF160387">
    <property type="entry name" value="NosL/MerB-like"/>
    <property type="match status" value="1"/>
</dbReference>
<dbReference type="Proteomes" id="UP000614424">
    <property type="component" value="Unassembled WGS sequence"/>
</dbReference>
<dbReference type="AlphaFoldDB" id="A0A8J6TD29"/>
<dbReference type="EMBL" id="JACNJZ010000138">
    <property type="protein sequence ID" value="MBC8318231.1"/>
    <property type="molecule type" value="Genomic_DNA"/>
</dbReference>
<dbReference type="Pfam" id="PF05573">
    <property type="entry name" value="NosL"/>
    <property type="match status" value="1"/>
</dbReference>
<dbReference type="Gene3D" id="3.30.70.2050">
    <property type="match status" value="1"/>
</dbReference>